<feature type="non-terminal residue" evidence="3">
    <location>
        <position position="137"/>
    </location>
</feature>
<dbReference type="InterPro" id="IPR037143">
    <property type="entry name" value="4-PPantetheinyl_Trfase_dom_sf"/>
</dbReference>
<accession>A0A0F3GR57</accession>
<evidence type="ECO:0000313" key="4">
    <source>
        <dbReference type="Proteomes" id="UP000033423"/>
    </source>
</evidence>
<protein>
    <submittedName>
        <fullName evidence="3">4'-phosphopantetheinyl transferase</fullName>
    </submittedName>
</protein>
<keyword evidence="4" id="KW-1185">Reference proteome</keyword>
<dbReference type="GO" id="GO:0000287">
    <property type="term" value="F:magnesium ion binding"/>
    <property type="evidence" value="ECO:0007669"/>
    <property type="project" value="InterPro"/>
</dbReference>
<feature type="domain" description="4'-phosphopantetheinyl transferase N-terminal" evidence="2">
    <location>
        <begin position="15"/>
        <end position="100"/>
    </location>
</feature>
<evidence type="ECO:0000259" key="2">
    <source>
        <dbReference type="Pfam" id="PF22624"/>
    </source>
</evidence>
<dbReference type="GO" id="GO:0019878">
    <property type="term" value="P:lysine biosynthetic process via aminoadipic acid"/>
    <property type="evidence" value="ECO:0007669"/>
    <property type="project" value="TreeGrafter"/>
</dbReference>
<dbReference type="Proteomes" id="UP000033423">
    <property type="component" value="Unassembled WGS sequence"/>
</dbReference>
<dbReference type="InterPro" id="IPR050559">
    <property type="entry name" value="P-Pant_transferase_sf"/>
</dbReference>
<dbReference type="PANTHER" id="PTHR12215:SF10">
    <property type="entry name" value="L-AMINOADIPATE-SEMIALDEHYDE DEHYDROGENASE-PHOSPHOPANTETHEINYL TRANSFERASE"/>
    <property type="match status" value="1"/>
</dbReference>
<dbReference type="EMBL" id="LACI01001494">
    <property type="protein sequence ID" value="KJU84376.1"/>
    <property type="molecule type" value="Genomic_DNA"/>
</dbReference>
<keyword evidence="1 3" id="KW-0808">Transferase</keyword>
<dbReference type="GO" id="GO:0008897">
    <property type="term" value="F:holo-[acyl-carrier-protein] synthase activity"/>
    <property type="evidence" value="ECO:0007669"/>
    <property type="project" value="InterPro"/>
</dbReference>
<reference evidence="3 4" key="1">
    <citation type="submission" date="2015-02" db="EMBL/GenBank/DDBJ databases">
        <title>Single-cell genomics of uncultivated deep-branching MTB reveals a conserved set of magnetosome genes.</title>
        <authorList>
            <person name="Kolinko S."/>
            <person name="Richter M."/>
            <person name="Glockner F.O."/>
            <person name="Brachmann A."/>
            <person name="Schuler D."/>
        </authorList>
    </citation>
    <scope>NUCLEOTIDE SEQUENCE [LARGE SCALE GENOMIC DNA]</scope>
    <source>
        <strain evidence="3">TM-1</strain>
    </source>
</reference>
<organism evidence="3 4">
    <name type="scientific">Candidatus Magnetobacterium bavaricum</name>
    <dbReference type="NCBI Taxonomy" id="29290"/>
    <lineage>
        <taxon>Bacteria</taxon>
        <taxon>Pseudomonadati</taxon>
        <taxon>Nitrospirota</taxon>
        <taxon>Thermodesulfovibrionia</taxon>
        <taxon>Thermodesulfovibrionales</taxon>
        <taxon>Candidatus Magnetobacteriaceae</taxon>
        <taxon>Candidatus Magnetobacterium</taxon>
    </lineage>
</organism>
<evidence type="ECO:0000256" key="1">
    <source>
        <dbReference type="ARBA" id="ARBA00022679"/>
    </source>
</evidence>
<dbReference type="Gene3D" id="3.90.470.20">
    <property type="entry name" value="4'-phosphopantetheinyl transferase domain"/>
    <property type="match status" value="1"/>
</dbReference>
<gene>
    <name evidence="3" type="ORF">MBAV_003430</name>
</gene>
<name>A0A0F3GR57_9BACT</name>
<sequence>MISILYTRLVYDMDDSTWRSCLNRVSDDIKSTINTYYQWQDRQRALFGKLLLFEGLNRIGYNIFGDVMDNLRYDEFKRPFINQSIDFNISHSGDYIVCAVSIDGRVGIDIERIRHIELEDFRRYLLTTEWGKIMSSP</sequence>
<dbReference type="Pfam" id="PF22624">
    <property type="entry name" value="AASDHPPT_N"/>
    <property type="match status" value="1"/>
</dbReference>
<dbReference type="GO" id="GO:0005829">
    <property type="term" value="C:cytosol"/>
    <property type="evidence" value="ECO:0007669"/>
    <property type="project" value="TreeGrafter"/>
</dbReference>
<proteinExistence type="predicted"/>
<evidence type="ECO:0000313" key="3">
    <source>
        <dbReference type="EMBL" id="KJU84376.1"/>
    </source>
</evidence>
<dbReference type="PANTHER" id="PTHR12215">
    <property type="entry name" value="PHOSPHOPANTETHEINE TRANSFERASE"/>
    <property type="match status" value="1"/>
</dbReference>
<dbReference type="SUPFAM" id="SSF56214">
    <property type="entry name" value="4'-phosphopantetheinyl transferase"/>
    <property type="match status" value="1"/>
</dbReference>
<dbReference type="InterPro" id="IPR055066">
    <property type="entry name" value="AASDHPPT_N"/>
</dbReference>
<dbReference type="AlphaFoldDB" id="A0A0F3GR57"/>
<comment type="caution">
    <text evidence="3">The sequence shown here is derived from an EMBL/GenBank/DDBJ whole genome shotgun (WGS) entry which is preliminary data.</text>
</comment>